<evidence type="ECO:0000256" key="1">
    <source>
        <dbReference type="ARBA" id="ARBA00002442"/>
    </source>
</evidence>
<keyword evidence="8 12" id="KW-0812">Transmembrane</keyword>
<feature type="transmembrane region" description="Helical" evidence="12">
    <location>
        <begin position="6"/>
        <end position="28"/>
    </location>
</feature>
<dbReference type="NCBIfam" id="TIGR03141">
    <property type="entry name" value="cytochro_ccmD"/>
    <property type="match status" value="1"/>
</dbReference>
<keyword evidence="7 12" id="KW-0997">Cell inner membrane</keyword>
<organism evidence="13 14">
    <name type="scientific">Rhizobium loti</name>
    <name type="common">Mesorhizobium loti</name>
    <dbReference type="NCBI Taxonomy" id="381"/>
    <lineage>
        <taxon>Bacteria</taxon>
        <taxon>Pseudomonadati</taxon>
        <taxon>Pseudomonadota</taxon>
        <taxon>Alphaproteobacteria</taxon>
        <taxon>Hyphomicrobiales</taxon>
        <taxon>Phyllobacteriaceae</taxon>
        <taxon>Mesorhizobium</taxon>
    </lineage>
</organism>
<sequence length="57" mass="6141">MSAHALYVTAAYGITAVVLAGLIGWILLDQKGRKRDLAELEAAGVRRRSDKAEAEKS</sequence>
<evidence type="ECO:0000256" key="5">
    <source>
        <dbReference type="ARBA" id="ARBA00022448"/>
    </source>
</evidence>
<dbReference type="RefSeq" id="WP_010912356.1">
    <property type="nucleotide sequence ID" value="NZ_LZTH01000034.1"/>
</dbReference>
<keyword evidence="10 12" id="KW-1133">Transmembrane helix</keyword>
<evidence type="ECO:0000313" key="13">
    <source>
        <dbReference type="EMBL" id="OBP82926.1"/>
    </source>
</evidence>
<dbReference type="GO" id="GO:0017004">
    <property type="term" value="P:cytochrome complex assembly"/>
    <property type="evidence" value="ECO:0007669"/>
    <property type="project" value="UniProtKB-KW"/>
</dbReference>
<dbReference type="GO" id="GO:0005886">
    <property type="term" value="C:plasma membrane"/>
    <property type="evidence" value="ECO:0007669"/>
    <property type="project" value="UniProtKB-SubCell"/>
</dbReference>
<proteinExistence type="inferred from homology"/>
<evidence type="ECO:0000256" key="10">
    <source>
        <dbReference type="ARBA" id="ARBA00022989"/>
    </source>
</evidence>
<name>A0A1A5K3I8_RHILI</name>
<dbReference type="OrthoDB" id="9811628at2"/>
<comment type="caution">
    <text evidence="13">The sequence shown here is derived from an EMBL/GenBank/DDBJ whole genome shotgun (WGS) entry which is preliminary data.</text>
</comment>
<evidence type="ECO:0000256" key="9">
    <source>
        <dbReference type="ARBA" id="ARBA00022748"/>
    </source>
</evidence>
<evidence type="ECO:0000256" key="11">
    <source>
        <dbReference type="ARBA" id="ARBA00023136"/>
    </source>
</evidence>
<reference evidence="14" key="1">
    <citation type="submission" date="2016-06" db="EMBL/GenBank/DDBJ databases">
        <title>NZP2037 Pacbio-Illumina hybrid assembly.</title>
        <authorList>
            <person name="Ramsay J.P."/>
        </authorList>
    </citation>
    <scope>NUCLEOTIDE SEQUENCE [LARGE SCALE GENOMIC DNA]</scope>
    <source>
        <strain evidence="14">R7ANS::ICEMlSym2042</strain>
    </source>
</reference>
<evidence type="ECO:0000256" key="3">
    <source>
        <dbReference type="ARBA" id="ARBA00008741"/>
    </source>
</evidence>
<comment type="function">
    <text evidence="1 12">Required for the export of heme to the periplasm for the biogenesis of c-type cytochromes.</text>
</comment>
<gene>
    <name evidence="13" type="ORF">BAE39_05235</name>
</gene>
<dbReference type="GO" id="GO:0015886">
    <property type="term" value="P:heme transport"/>
    <property type="evidence" value="ECO:0007669"/>
    <property type="project" value="InterPro"/>
</dbReference>
<protein>
    <recommendedName>
        <fullName evidence="4 12">Heme exporter protein D</fullName>
    </recommendedName>
</protein>
<evidence type="ECO:0000313" key="14">
    <source>
        <dbReference type="Proteomes" id="UP000093748"/>
    </source>
</evidence>
<keyword evidence="5 12" id="KW-0813">Transport</keyword>
<dbReference type="GeneID" id="66681235"/>
<dbReference type="Proteomes" id="UP000093748">
    <property type="component" value="Unassembled WGS sequence"/>
</dbReference>
<evidence type="ECO:0000256" key="12">
    <source>
        <dbReference type="RuleBase" id="RU363101"/>
    </source>
</evidence>
<dbReference type="Pfam" id="PF04995">
    <property type="entry name" value="CcmD"/>
    <property type="match status" value="1"/>
</dbReference>
<keyword evidence="6 12" id="KW-1003">Cell membrane</keyword>
<evidence type="ECO:0000256" key="8">
    <source>
        <dbReference type="ARBA" id="ARBA00022692"/>
    </source>
</evidence>
<evidence type="ECO:0000256" key="7">
    <source>
        <dbReference type="ARBA" id="ARBA00022519"/>
    </source>
</evidence>
<evidence type="ECO:0000256" key="6">
    <source>
        <dbReference type="ARBA" id="ARBA00022475"/>
    </source>
</evidence>
<dbReference type="InterPro" id="IPR007078">
    <property type="entry name" value="Haem_export_protD_CcmD"/>
</dbReference>
<keyword evidence="11 12" id="KW-0472">Membrane</keyword>
<evidence type="ECO:0000256" key="2">
    <source>
        <dbReference type="ARBA" id="ARBA00004377"/>
    </source>
</evidence>
<comment type="subcellular location">
    <subcellularLocation>
        <location evidence="2 12">Cell inner membrane</location>
        <topology evidence="2 12">Single-pass membrane protein</topology>
    </subcellularLocation>
</comment>
<keyword evidence="9 12" id="KW-0201">Cytochrome c-type biogenesis</keyword>
<dbReference type="EMBL" id="LZTJ01000001">
    <property type="protein sequence ID" value="OBP82926.1"/>
    <property type="molecule type" value="Genomic_DNA"/>
</dbReference>
<evidence type="ECO:0000256" key="4">
    <source>
        <dbReference type="ARBA" id="ARBA00016461"/>
    </source>
</evidence>
<comment type="similarity">
    <text evidence="3 12">Belongs to the CcmD/CycX/HelD family.</text>
</comment>
<accession>A0A1A5K3I8</accession>
<dbReference type="AlphaFoldDB" id="A0A1A5K3I8"/>